<dbReference type="InterPro" id="IPR008514">
    <property type="entry name" value="T6SS_Hcp"/>
</dbReference>
<sequence length="177" mass="19571">MAFDAFCYCATKPKDRHFLGETQDDFMSKLGAFEIISFELGAENTINIGSMSSGGGAGKATFKEFTITKKTDTASTALFGALCLGTHFDDVVVELRRSGTASRTDQLFMRFTMKMVLVQDISWSGSDGDDVCEETVIMQYGAIKIEYIPQKKDGAHDMGKKSETKWNRVRNLATDDI</sequence>
<dbReference type="EMBL" id="JACLQD010000003">
    <property type="protein sequence ID" value="MBC2836435.1"/>
    <property type="molecule type" value="Genomic_DNA"/>
</dbReference>
<comment type="caution">
    <text evidence="1">The sequence shown here is derived from an EMBL/GenBank/DDBJ whole genome shotgun (WGS) entry which is preliminary data.</text>
</comment>
<accession>A0A842I9X1</accession>
<gene>
    <name evidence="1" type="ORF">H7F16_13025</name>
</gene>
<dbReference type="RefSeq" id="WP_185798034.1">
    <property type="nucleotide sequence ID" value="NZ_JACLQD010000003.1"/>
</dbReference>
<evidence type="ECO:0000313" key="2">
    <source>
        <dbReference type="Proteomes" id="UP000555411"/>
    </source>
</evidence>
<evidence type="ECO:0000313" key="1">
    <source>
        <dbReference type="EMBL" id="MBC2836435.1"/>
    </source>
</evidence>
<dbReference type="AlphaFoldDB" id="A0A842I9X1"/>
<reference evidence="1 2" key="1">
    <citation type="journal article" date="2017" name="Int. J. Syst. Evol. Microbiol.">
        <title>Gemmobacter straminiformis sp. nov., isolated from an artificial fountain.</title>
        <authorList>
            <person name="Kang J.Y."/>
            <person name="Kim M.J."/>
            <person name="Chun J."/>
            <person name="Son K.P."/>
            <person name="Jahng K.Y."/>
        </authorList>
    </citation>
    <scope>NUCLEOTIDE SEQUENCE [LARGE SCALE GENOMIC DNA]</scope>
    <source>
        <strain evidence="1 2">CAM-8</strain>
    </source>
</reference>
<proteinExistence type="predicted"/>
<dbReference type="PANTHER" id="PTHR36152">
    <property type="entry name" value="CYTOPLASMIC PROTEIN-RELATED"/>
    <property type="match status" value="1"/>
</dbReference>
<organism evidence="1 2">
    <name type="scientific">Paragemmobacter straminiformis</name>
    <dbReference type="NCBI Taxonomy" id="2045119"/>
    <lineage>
        <taxon>Bacteria</taxon>
        <taxon>Pseudomonadati</taxon>
        <taxon>Pseudomonadota</taxon>
        <taxon>Alphaproteobacteria</taxon>
        <taxon>Rhodobacterales</taxon>
        <taxon>Paracoccaceae</taxon>
        <taxon>Paragemmobacter</taxon>
    </lineage>
</organism>
<dbReference type="Gene3D" id="2.30.110.20">
    <property type="entry name" value="Hcp1-like"/>
    <property type="match status" value="1"/>
</dbReference>
<keyword evidence="2" id="KW-1185">Reference proteome</keyword>
<dbReference type="Pfam" id="PF05638">
    <property type="entry name" value="T6SS_HCP"/>
    <property type="match status" value="1"/>
</dbReference>
<name>A0A842I9X1_9RHOB</name>
<protein>
    <submittedName>
        <fullName evidence="1">Type VI secretion system tube protein Hcp</fullName>
    </submittedName>
</protein>
<dbReference type="PANTHER" id="PTHR36152:SF1">
    <property type="entry name" value="UBIQUITIN-LIKE DOMAIN-CONTAINING PROTEIN"/>
    <property type="match status" value="1"/>
</dbReference>
<dbReference type="InterPro" id="IPR036624">
    <property type="entry name" value="Hcp1-lik_sf"/>
</dbReference>
<dbReference type="SUPFAM" id="SSF141452">
    <property type="entry name" value="Hcp1-like"/>
    <property type="match status" value="1"/>
</dbReference>
<dbReference type="InterPro" id="IPR053165">
    <property type="entry name" value="HSI-I_assembly_Hcp1"/>
</dbReference>
<dbReference type="Proteomes" id="UP000555411">
    <property type="component" value="Unassembled WGS sequence"/>
</dbReference>